<dbReference type="STRING" id="6265.A0A0B2UTF7"/>
<reference evidence="1 3" key="1">
    <citation type="submission" date="2014-11" db="EMBL/GenBank/DDBJ databases">
        <title>Genetic blueprint of the zoonotic pathogen Toxocara canis.</title>
        <authorList>
            <person name="Zhu X.-Q."/>
            <person name="Korhonen P.K."/>
            <person name="Cai H."/>
            <person name="Young N.D."/>
            <person name="Nejsum P."/>
            <person name="von Samson-Himmelstjerna G."/>
            <person name="Boag P.R."/>
            <person name="Tan P."/>
            <person name="Li Q."/>
            <person name="Min J."/>
            <person name="Yang Y."/>
            <person name="Wang X."/>
            <person name="Fang X."/>
            <person name="Hall R.S."/>
            <person name="Hofmann A."/>
            <person name="Sternberg P.W."/>
            <person name="Jex A.R."/>
            <person name="Gasser R.B."/>
        </authorList>
    </citation>
    <scope>NUCLEOTIDE SEQUENCE [LARGE SCALE GENOMIC DNA]</scope>
    <source>
        <strain evidence="1">PN_DK_2014</strain>
    </source>
</reference>
<gene>
    <name evidence="1" type="ORF">Tcan_08621</name>
    <name evidence="2" type="ORF">TCNE_LOCUS16922</name>
</gene>
<evidence type="ECO:0000313" key="2">
    <source>
        <dbReference type="EMBL" id="VDM48243.1"/>
    </source>
</evidence>
<organism evidence="1 3">
    <name type="scientific">Toxocara canis</name>
    <name type="common">Canine roundworm</name>
    <dbReference type="NCBI Taxonomy" id="6265"/>
    <lineage>
        <taxon>Eukaryota</taxon>
        <taxon>Metazoa</taxon>
        <taxon>Ecdysozoa</taxon>
        <taxon>Nematoda</taxon>
        <taxon>Chromadorea</taxon>
        <taxon>Rhabditida</taxon>
        <taxon>Spirurina</taxon>
        <taxon>Ascaridomorpha</taxon>
        <taxon>Ascaridoidea</taxon>
        <taxon>Toxocaridae</taxon>
        <taxon>Toxocara</taxon>
    </lineage>
</organism>
<sequence length="130" mass="14470">MMNGGGDYSIQTSDFYQFAFPVDDLDELSLSGSKPSGDEGRPVDETITNIHRQLNHLVSENLSLQSKLNRQVDELTEARAQLRGYSGALGFSLGKNVMSFRKTVSVRAHQINYFLPPYPSGLLFSLSIIR</sequence>
<name>A0A0B2UTF7_TOXCA</name>
<keyword evidence="3" id="KW-1185">Reference proteome</keyword>
<dbReference type="Proteomes" id="UP000031036">
    <property type="component" value="Unassembled WGS sequence"/>
</dbReference>
<dbReference type="EMBL" id="JPKZ01003254">
    <property type="protein sequence ID" value="KHN72392.1"/>
    <property type="molecule type" value="Genomic_DNA"/>
</dbReference>
<protein>
    <submittedName>
        <fullName evidence="1">Uncharacterized protein</fullName>
    </submittedName>
</protein>
<dbReference type="EMBL" id="UYWY01024003">
    <property type="protein sequence ID" value="VDM48243.1"/>
    <property type="molecule type" value="Genomic_DNA"/>
</dbReference>
<dbReference type="AlphaFoldDB" id="A0A0B2UTF7"/>
<evidence type="ECO:0000313" key="1">
    <source>
        <dbReference type="EMBL" id="KHN72392.1"/>
    </source>
</evidence>
<reference evidence="2" key="2">
    <citation type="submission" date="2018-11" db="EMBL/GenBank/DDBJ databases">
        <authorList>
            <consortium name="Pathogen Informatics"/>
        </authorList>
    </citation>
    <scope>NUCLEOTIDE SEQUENCE [LARGE SCALE GENOMIC DNA]</scope>
</reference>
<evidence type="ECO:0000313" key="3">
    <source>
        <dbReference type="Proteomes" id="UP000031036"/>
    </source>
</evidence>
<accession>A0A0B2UTF7</accession>
<proteinExistence type="predicted"/>